<dbReference type="InterPro" id="IPR001650">
    <property type="entry name" value="Helicase_C-like"/>
</dbReference>
<evidence type="ECO:0000313" key="17">
    <source>
        <dbReference type="Proteomes" id="UP000289411"/>
    </source>
</evidence>
<dbReference type="EMBL" id="QYBC01000013">
    <property type="protein sequence ID" value="RYB03658.1"/>
    <property type="molecule type" value="Genomic_DNA"/>
</dbReference>
<dbReference type="RefSeq" id="WP_129220226.1">
    <property type="nucleotide sequence ID" value="NZ_QYBC01000013.1"/>
</dbReference>
<dbReference type="CDD" id="cd00268">
    <property type="entry name" value="DEADc"/>
    <property type="match status" value="1"/>
</dbReference>
<dbReference type="InterPro" id="IPR000629">
    <property type="entry name" value="RNA-helicase_DEAD-box_CS"/>
</dbReference>
<dbReference type="PANTHER" id="PTHR47959:SF13">
    <property type="entry name" value="ATP-DEPENDENT RNA HELICASE RHLE"/>
    <property type="match status" value="1"/>
</dbReference>
<keyword evidence="5 11" id="KW-0347">Helicase</keyword>
<gene>
    <name evidence="16" type="ORF">D3272_16055</name>
</gene>
<evidence type="ECO:0000256" key="12">
    <source>
        <dbReference type="SAM" id="MobiDB-lite"/>
    </source>
</evidence>
<feature type="domain" description="Helicase C-terminal" evidence="14">
    <location>
        <begin position="219"/>
        <end position="382"/>
    </location>
</feature>
<feature type="short sequence motif" description="Q motif" evidence="10">
    <location>
        <begin position="2"/>
        <end position="30"/>
    </location>
</feature>
<comment type="catalytic activity">
    <reaction evidence="8">
        <text>ATP + H2O = ADP + phosphate + H(+)</text>
        <dbReference type="Rhea" id="RHEA:13065"/>
        <dbReference type="ChEBI" id="CHEBI:15377"/>
        <dbReference type="ChEBI" id="CHEBI:15378"/>
        <dbReference type="ChEBI" id="CHEBI:30616"/>
        <dbReference type="ChEBI" id="CHEBI:43474"/>
        <dbReference type="ChEBI" id="CHEBI:456216"/>
        <dbReference type="EC" id="3.6.4.13"/>
    </reaction>
</comment>
<evidence type="ECO:0000259" key="13">
    <source>
        <dbReference type="PROSITE" id="PS51192"/>
    </source>
</evidence>
<dbReference type="PROSITE" id="PS51192">
    <property type="entry name" value="HELICASE_ATP_BIND_1"/>
    <property type="match status" value="1"/>
</dbReference>
<comment type="similarity">
    <text evidence="7 11">Belongs to the DEAD box helicase family.</text>
</comment>
<evidence type="ECO:0000259" key="14">
    <source>
        <dbReference type="PROSITE" id="PS51194"/>
    </source>
</evidence>
<keyword evidence="3 11" id="KW-0547">Nucleotide-binding</keyword>
<feature type="compositionally biased region" description="Low complexity" evidence="12">
    <location>
        <begin position="413"/>
        <end position="422"/>
    </location>
</feature>
<sequence>MTTFSDLGLPAPILKALAAEGYETPTPIQAGAIPHVLAGRDLLGIAQTGTGKTAAFSLPILGRLSLTDGQPRPRSCRVLVLSPTRELASQIEANIIAYAKFLRFSTTLVFGGVPVGRQIRACARGVDIVVATPGRLIDLINQRALTLEDVEVFVLDEADRMLDLGFMRDIQKIVSMLPRKRQSLFFSATMPPAIAKLASTLLSNPVEVAVAPVSSTAERIRQSVIFCPTRDKQAMLHGLLADDTITRALVFTRTKHGADKVVKYLNASGFKADAIHGNKSQNQRERALAAFKSGQSRLLVATDIAARGIDVDGVSHVINFDIPNISETYVHRIGRTARAGADGSAISLCGEDERSYLRDIERLIRQKVPVQEGKPGAVSAPTQAETPYRDPRAVRGRPGQGAKPHGEGRGDGRAANGGNRSGQPRHGAEGAPRGNAAPARPHNAGAGAAARPRDGARPADQGAQRPRGDGGRRAQQPR</sequence>
<proteinExistence type="inferred from homology"/>
<dbReference type="GO" id="GO:0009266">
    <property type="term" value="P:response to temperature stimulus"/>
    <property type="evidence" value="ECO:0007669"/>
    <property type="project" value="UniProtKB-ARBA"/>
</dbReference>
<comment type="caution">
    <text evidence="16">The sequence shown here is derived from an EMBL/GenBank/DDBJ whole genome shotgun (WGS) entry which is preliminary data.</text>
</comment>
<dbReference type="InterPro" id="IPR050079">
    <property type="entry name" value="DEAD_box_RNA_helicase"/>
</dbReference>
<dbReference type="SMART" id="SM00490">
    <property type="entry name" value="HELICc"/>
    <property type="match status" value="1"/>
</dbReference>
<evidence type="ECO:0000256" key="7">
    <source>
        <dbReference type="ARBA" id="ARBA00038437"/>
    </source>
</evidence>
<dbReference type="EC" id="3.6.4.13" evidence="1"/>
<dbReference type="InterPro" id="IPR014014">
    <property type="entry name" value="RNA_helicase_DEAD_Q_motif"/>
</dbReference>
<evidence type="ECO:0000256" key="9">
    <source>
        <dbReference type="ARBA" id="ARBA00074363"/>
    </source>
</evidence>
<dbReference type="InterPro" id="IPR011545">
    <property type="entry name" value="DEAD/DEAH_box_helicase_dom"/>
</dbReference>
<evidence type="ECO:0000256" key="4">
    <source>
        <dbReference type="ARBA" id="ARBA00022801"/>
    </source>
</evidence>
<evidence type="ECO:0000256" key="8">
    <source>
        <dbReference type="ARBA" id="ARBA00047984"/>
    </source>
</evidence>
<feature type="domain" description="DEAD-box RNA helicase Q" evidence="15">
    <location>
        <begin position="2"/>
        <end position="30"/>
    </location>
</feature>
<dbReference type="GO" id="GO:0005829">
    <property type="term" value="C:cytosol"/>
    <property type="evidence" value="ECO:0007669"/>
    <property type="project" value="TreeGrafter"/>
</dbReference>
<evidence type="ECO:0000256" key="10">
    <source>
        <dbReference type="PROSITE-ProRule" id="PRU00552"/>
    </source>
</evidence>
<keyword evidence="2" id="KW-0963">Cytoplasm</keyword>
<dbReference type="InterPro" id="IPR014001">
    <property type="entry name" value="Helicase_ATP-bd"/>
</dbReference>
<dbReference type="InterPro" id="IPR027417">
    <property type="entry name" value="P-loop_NTPase"/>
</dbReference>
<dbReference type="GO" id="GO:0003676">
    <property type="term" value="F:nucleic acid binding"/>
    <property type="evidence" value="ECO:0007669"/>
    <property type="project" value="InterPro"/>
</dbReference>
<keyword evidence="17" id="KW-1185">Reference proteome</keyword>
<dbReference type="PROSITE" id="PS51194">
    <property type="entry name" value="HELICASE_CTER"/>
    <property type="match status" value="1"/>
</dbReference>
<dbReference type="Pfam" id="PF00270">
    <property type="entry name" value="DEAD"/>
    <property type="match status" value="1"/>
</dbReference>
<dbReference type="GO" id="GO:0042255">
    <property type="term" value="P:ribosome assembly"/>
    <property type="evidence" value="ECO:0007669"/>
    <property type="project" value="UniProtKB-ARBA"/>
</dbReference>
<dbReference type="Pfam" id="PF00271">
    <property type="entry name" value="Helicase_C"/>
    <property type="match status" value="1"/>
</dbReference>
<evidence type="ECO:0000256" key="2">
    <source>
        <dbReference type="ARBA" id="ARBA00022490"/>
    </source>
</evidence>
<dbReference type="Gene3D" id="3.40.50.300">
    <property type="entry name" value="P-loop containing nucleotide triphosphate hydrolases"/>
    <property type="match status" value="2"/>
</dbReference>
<dbReference type="PROSITE" id="PS51195">
    <property type="entry name" value="Q_MOTIF"/>
    <property type="match status" value="1"/>
</dbReference>
<dbReference type="Proteomes" id="UP000289411">
    <property type="component" value="Unassembled WGS sequence"/>
</dbReference>
<dbReference type="PANTHER" id="PTHR47959">
    <property type="entry name" value="ATP-DEPENDENT RNA HELICASE RHLE-RELATED"/>
    <property type="match status" value="1"/>
</dbReference>
<reference evidence="16 17" key="1">
    <citation type="submission" date="2018-09" db="EMBL/GenBank/DDBJ databases">
        <authorList>
            <person name="Grouzdev D.S."/>
            <person name="Krutkina M.S."/>
        </authorList>
    </citation>
    <scope>NUCLEOTIDE SEQUENCE [LARGE SCALE GENOMIC DNA]</scope>
    <source>
        <strain evidence="16 17">RmlP001</strain>
    </source>
</reference>
<dbReference type="GO" id="GO:0005524">
    <property type="term" value="F:ATP binding"/>
    <property type="evidence" value="ECO:0007669"/>
    <property type="project" value="UniProtKB-KW"/>
</dbReference>
<keyword evidence="4 11" id="KW-0378">Hydrolase</keyword>
<evidence type="ECO:0000256" key="1">
    <source>
        <dbReference type="ARBA" id="ARBA00012552"/>
    </source>
</evidence>
<name>A0A4Q2RBZ8_9HYPH</name>
<dbReference type="GO" id="GO:0003724">
    <property type="term" value="F:RNA helicase activity"/>
    <property type="evidence" value="ECO:0007669"/>
    <property type="project" value="UniProtKB-EC"/>
</dbReference>
<evidence type="ECO:0000256" key="5">
    <source>
        <dbReference type="ARBA" id="ARBA00022806"/>
    </source>
</evidence>
<dbReference type="FunFam" id="3.40.50.300:FF:000108">
    <property type="entry name" value="ATP-dependent RNA helicase RhlE"/>
    <property type="match status" value="1"/>
</dbReference>
<feature type="domain" description="Helicase ATP-binding" evidence="13">
    <location>
        <begin position="33"/>
        <end position="208"/>
    </location>
</feature>
<protein>
    <recommendedName>
        <fullName evidence="9">DEAD-box ATP-dependent RNA helicase RhpA</fullName>
        <ecNumber evidence="1">3.6.4.13</ecNumber>
    </recommendedName>
</protein>
<evidence type="ECO:0000256" key="3">
    <source>
        <dbReference type="ARBA" id="ARBA00022741"/>
    </source>
</evidence>
<dbReference type="OrthoDB" id="9805696at2"/>
<dbReference type="AlphaFoldDB" id="A0A4Q2RBZ8"/>
<dbReference type="SUPFAM" id="SSF52540">
    <property type="entry name" value="P-loop containing nucleoside triphosphate hydrolases"/>
    <property type="match status" value="1"/>
</dbReference>
<feature type="compositionally biased region" description="Low complexity" evidence="12">
    <location>
        <begin position="429"/>
        <end position="450"/>
    </location>
</feature>
<evidence type="ECO:0000313" key="16">
    <source>
        <dbReference type="EMBL" id="RYB03658.1"/>
    </source>
</evidence>
<dbReference type="InterPro" id="IPR044742">
    <property type="entry name" value="DEAD/DEAH_RhlB"/>
</dbReference>
<accession>A0A4Q2RBZ8</accession>
<dbReference type="SMART" id="SM00487">
    <property type="entry name" value="DEXDc"/>
    <property type="match status" value="1"/>
</dbReference>
<dbReference type="CDD" id="cd18787">
    <property type="entry name" value="SF2_C_DEAD"/>
    <property type="match status" value="1"/>
</dbReference>
<keyword evidence="6 11" id="KW-0067">ATP-binding</keyword>
<evidence type="ECO:0000256" key="6">
    <source>
        <dbReference type="ARBA" id="ARBA00022840"/>
    </source>
</evidence>
<evidence type="ECO:0000259" key="15">
    <source>
        <dbReference type="PROSITE" id="PS51195"/>
    </source>
</evidence>
<reference evidence="16 17" key="2">
    <citation type="submission" date="2019-02" db="EMBL/GenBank/DDBJ databases">
        <title>'Lichenibacterium ramalinii' gen. nov. sp. nov., 'Lichenibacterium minor' gen. nov. sp. nov.</title>
        <authorList>
            <person name="Pankratov T."/>
        </authorList>
    </citation>
    <scope>NUCLEOTIDE SEQUENCE [LARGE SCALE GENOMIC DNA]</scope>
    <source>
        <strain evidence="16 17">RmlP001</strain>
    </source>
</reference>
<dbReference type="GO" id="GO:0016787">
    <property type="term" value="F:hydrolase activity"/>
    <property type="evidence" value="ECO:0007669"/>
    <property type="project" value="UniProtKB-KW"/>
</dbReference>
<organism evidence="16 17">
    <name type="scientific">Lichenibacterium ramalinae</name>
    <dbReference type="NCBI Taxonomy" id="2316527"/>
    <lineage>
        <taxon>Bacteria</taxon>
        <taxon>Pseudomonadati</taxon>
        <taxon>Pseudomonadota</taxon>
        <taxon>Alphaproteobacteria</taxon>
        <taxon>Hyphomicrobiales</taxon>
        <taxon>Lichenihabitantaceae</taxon>
        <taxon>Lichenibacterium</taxon>
    </lineage>
</organism>
<evidence type="ECO:0000256" key="11">
    <source>
        <dbReference type="RuleBase" id="RU000492"/>
    </source>
</evidence>
<feature type="region of interest" description="Disordered" evidence="12">
    <location>
        <begin position="371"/>
        <end position="478"/>
    </location>
</feature>
<dbReference type="PROSITE" id="PS00039">
    <property type="entry name" value="DEAD_ATP_HELICASE"/>
    <property type="match status" value="1"/>
</dbReference>